<accession>A0AAW0YFG4</accession>
<dbReference type="InterPro" id="IPR036378">
    <property type="entry name" value="FAS1_dom_sf"/>
</dbReference>
<dbReference type="Pfam" id="PF02469">
    <property type="entry name" value="Fasciclin"/>
    <property type="match status" value="1"/>
</dbReference>
<dbReference type="SUPFAM" id="SSF82153">
    <property type="entry name" value="FAS1 domain"/>
    <property type="match status" value="1"/>
</dbReference>
<dbReference type="Proteomes" id="UP001388673">
    <property type="component" value="Unassembled WGS sequence"/>
</dbReference>
<name>A0AAW0YFG4_9TREE</name>
<feature type="domain" description="FAS1" evidence="1">
    <location>
        <begin position="74"/>
        <end position="124"/>
    </location>
</feature>
<dbReference type="RefSeq" id="XP_066800330.1">
    <property type="nucleotide sequence ID" value="XM_066949322.1"/>
</dbReference>
<dbReference type="KEGG" id="kne:92183495"/>
<evidence type="ECO:0000313" key="2">
    <source>
        <dbReference type="EMBL" id="KAK8845522.1"/>
    </source>
</evidence>
<proteinExistence type="predicted"/>
<protein>
    <recommendedName>
        <fullName evidence="1">FAS1 domain-containing protein</fullName>
    </recommendedName>
</protein>
<dbReference type="EMBL" id="JBCAWK010000012">
    <property type="protein sequence ID" value="KAK8845522.1"/>
    <property type="molecule type" value="Genomic_DNA"/>
</dbReference>
<comment type="caution">
    <text evidence="2">The sequence shown here is derived from an EMBL/GenBank/DDBJ whole genome shotgun (WGS) entry which is preliminary data.</text>
</comment>
<dbReference type="GeneID" id="92183495"/>
<organism evidence="2 3">
    <name type="scientific">Kwoniella newhampshirensis</name>
    <dbReference type="NCBI Taxonomy" id="1651941"/>
    <lineage>
        <taxon>Eukaryota</taxon>
        <taxon>Fungi</taxon>
        <taxon>Dikarya</taxon>
        <taxon>Basidiomycota</taxon>
        <taxon>Agaricomycotina</taxon>
        <taxon>Tremellomycetes</taxon>
        <taxon>Tremellales</taxon>
        <taxon>Cryptococcaceae</taxon>
        <taxon>Kwoniella</taxon>
    </lineage>
</organism>
<reference evidence="2 3" key="1">
    <citation type="journal article" date="2024" name="bioRxiv">
        <title>Comparative genomics of Cryptococcus and Kwoniella reveals pathogenesis evolution and contrasting karyotype dynamics via intercentromeric recombination or chromosome fusion.</title>
        <authorList>
            <person name="Coelho M.A."/>
            <person name="David-Palma M."/>
            <person name="Shea T."/>
            <person name="Bowers K."/>
            <person name="McGinley-Smith S."/>
            <person name="Mohammad A.W."/>
            <person name="Gnirke A."/>
            <person name="Yurkov A.M."/>
            <person name="Nowrousian M."/>
            <person name="Sun S."/>
            <person name="Cuomo C.A."/>
            <person name="Heitman J."/>
        </authorList>
    </citation>
    <scope>NUCLEOTIDE SEQUENCE [LARGE SCALE GENOMIC DNA]</scope>
    <source>
        <strain evidence="2 3">CBS 13917</strain>
    </source>
</reference>
<evidence type="ECO:0000313" key="3">
    <source>
        <dbReference type="Proteomes" id="UP001388673"/>
    </source>
</evidence>
<evidence type="ECO:0000259" key="1">
    <source>
        <dbReference type="Pfam" id="PF02469"/>
    </source>
</evidence>
<keyword evidence="3" id="KW-1185">Reference proteome</keyword>
<gene>
    <name evidence="2" type="ORF">IAR55_006237</name>
</gene>
<dbReference type="Gene3D" id="2.30.180.10">
    <property type="entry name" value="FAS1 domain"/>
    <property type="match status" value="1"/>
</dbReference>
<dbReference type="InterPro" id="IPR000782">
    <property type="entry name" value="FAS1_domain"/>
</dbReference>
<sequence length="170" mass="18273">MPPIPPPSLLQVGQGAARNTRLYLRQATSLPSDNSTVYFSEMHSALSQAGLNSLWIAFQGANTTESGLALINGLFSDDKFTIYAPVDAAWQNSGSTNPLANGDLLSLLSFHIVKATLKSSTDITPFRHHTVAFTELCSPTVDLPDDQTQVIVLQLAESVTTGESPDERTI</sequence>
<dbReference type="AlphaFoldDB" id="A0AAW0YFG4"/>